<feature type="compositionally biased region" description="Basic and acidic residues" evidence="1">
    <location>
        <begin position="1"/>
        <end position="13"/>
    </location>
</feature>
<dbReference type="Proteomes" id="UP001552299">
    <property type="component" value="Unassembled WGS sequence"/>
</dbReference>
<name>A0ABD0U7S5_DENTH</name>
<evidence type="ECO:0000313" key="3">
    <source>
        <dbReference type="EMBL" id="KAL0908854.1"/>
    </source>
</evidence>
<accession>A0ABD0U7S5</accession>
<sequence>MGSGRRSERKVESYLHSQRAPVDNLLPINFRSDRKGKSSKATRATSTPAAKQQSRTARR</sequence>
<protein>
    <submittedName>
        <fullName evidence="3">Uncharacterized protein</fullName>
    </submittedName>
</protein>
<feature type="region of interest" description="Disordered" evidence="1">
    <location>
        <begin position="1"/>
        <end position="59"/>
    </location>
</feature>
<evidence type="ECO:0000256" key="1">
    <source>
        <dbReference type="SAM" id="MobiDB-lite"/>
    </source>
</evidence>
<gene>
    <name evidence="2" type="ORF">M5K25_023361</name>
    <name evidence="3" type="ORF">M5K25_023365</name>
</gene>
<reference evidence="3 4" key="1">
    <citation type="journal article" date="2024" name="Plant Biotechnol. J.">
        <title>Dendrobium thyrsiflorum genome and its molecular insights into genes involved in important horticultural traits.</title>
        <authorList>
            <person name="Chen B."/>
            <person name="Wang J.Y."/>
            <person name="Zheng P.J."/>
            <person name="Li K.L."/>
            <person name="Liang Y.M."/>
            <person name="Chen X.F."/>
            <person name="Zhang C."/>
            <person name="Zhao X."/>
            <person name="He X."/>
            <person name="Zhang G.Q."/>
            <person name="Liu Z.J."/>
            <person name="Xu Q."/>
        </authorList>
    </citation>
    <scope>NUCLEOTIDE SEQUENCE [LARGE SCALE GENOMIC DNA]</scope>
    <source>
        <strain evidence="3">GZMU011</strain>
    </source>
</reference>
<keyword evidence="4" id="KW-1185">Reference proteome</keyword>
<evidence type="ECO:0000313" key="2">
    <source>
        <dbReference type="EMBL" id="KAL0908850.1"/>
    </source>
</evidence>
<comment type="caution">
    <text evidence="3">The sequence shown here is derived from an EMBL/GenBank/DDBJ whole genome shotgun (WGS) entry which is preliminary data.</text>
</comment>
<dbReference type="EMBL" id="JANQDX010000017">
    <property type="protein sequence ID" value="KAL0908850.1"/>
    <property type="molecule type" value="Genomic_DNA"/>
</dbReference>
<dbReference type="AlphaFoldDB" id="A0ABD0U7S5"/>
<dbReference type="EMBL" id="JANQDX010000017">
    <property type="protein sequence ID" value="KAL0908854.1"/>
    <property type="molecule type" value="Genomic_DNA"/>
</dbReference>
<proteinExistence type="predicted"/>
<feature type="compositionally biased region" description="Polar residues" evidence="1">
    <location>
        <begin position="39"/>
        <end position="59"/>
    </location>
</feature>
<organism evidence="3 4">
    <name type="scientific">Dendrobium thyrsiflorum</name>
    <name type="common">Pinecone-like raceme dendrobium</name>
    <name type="synonym">Orchid</name>
    <dbReference type="NCBI Taxonomy" id="117978"/>
    <lineage>
        <taxon>Eukaryota</taxon>
        <taxon>Viridiplantae</taxon>
        <taxon>Streptophyta</taxon>
        <taxon>Embryophyta</taxon>
        <taxon>Tracheophyta</taxon>
        <taxon>Spermatophyta</taxon>
        <taxon>Magnoliopsida</taxon>
        <taxon>Liliopsida</taxon>
        <taxon>Asparagales</taxon>
        <taxon>Orchidaceae</taxon>
        <taxon>Epidendroideae</taxon>
        <taxon>Malaxideae</taxon>
        <taxon>Dendrobiinae</taxon>
        <taxon>Dendrobium</taxon>
    </lineage>
</organism>
<evidence type="ECO:0000313" key="4">
    <source>
        <dbReference type="Proteomes" id="UP001552299"/>
    </source>
</evidence>